<sequence>MCTGINLHKLQCQRAGSLMERMLCLSYITSEKWQFHVNTMLTPRIFRAQNTNKIPSNTFAQAVNAETRTTPTHVNIFYSEKINHWTSWRHYHYIVNSKFSAFPKLFEYLSSKKTEYNFDKLGSFKQNISTSQTNNFKNGLL</sequence>
<organism evidence="1 2">
    <name type="scientific">Caerostris darwini</name>
    <dbReference type="NCBI Taxonomy" id="1538125"/>
    <lineage>
        <taxon>Eukaryota</taxon>
        <taxon>Metazoa</taxon>
        <taxon>Ecdysozoa</taxon>
        <taxon>Arthropoda</taxon>
        <taxon>Chelicerata</taxon>
        <taxon>Arachnida</taxon>
        <taxon>Araneae</taxon>
        <taxon>Araneomorphae</taxon>
        <taxon>Entelegynae</taxon>
        <taxon>Araneoidea</taxon>
        <taxon>Araneidae</taxon>
        <taxon>Caerostris</taxon>
    </lineage>
</organism>
<dbReference type="EMBL" id="BPLQ01012450">
    <property type="protein sequence ID" value="GIY65542.1"/>
    <property type="molecule type" value="Genomic_DNA"/>
</dbReference>
<name>A0AAV4V5M4_9ARAC</name>
<accession>A0AAV4V5M4</accession>
<evidence type="ECO:0000313" key="2">
    <source>
        <dbReference type="Proteomes" id="UP001054837"/>
    </source>
</evidence>
<dbReference type="AlphaFoldDB" id="A0AAV4V5M4"/>
<keyword evidence="2" id="KW-1185">Reference proteome</keyword>
<dbReference type="Proteomes" id="UP001054837">
    <property type="component" value="Unassembled WGS sequence"/>
</dbReference>
<evidence type="ECO:0000313" key="1">
    <source>
        <dbReference type="EMBL" id="GIY65542.1"/>
    </source>
</evidence>
<protein>
    <submittedName>
        <fullName evidence="1">Uncharacterized protein</fullName>
    </submittedName>
</protein>
<gene>
    <name evidence="1" type="ORF">CDAR_199651</name>
</gene>
<proteinExistence type="predicted"/>
<reference evidence="1 2" key="1">
    <citation type="submission" date="2021-06" db="EMBL/GenBank/DDBJ databases">
        <title>Caerostris darwini draft genome.</title>
        <authorList>
            <person name="Kono N."/>
            <person name="Arakawa K."/>
        </authorList>
    </citation>
    <scope>NUCLEOTIDE SEQUENCE [LARGE SCALE GENOMIC DNA]</scope>
</reference>
<comment type="caution">
    <text evidence="1">The sequence shown here is derived from an EMBL/GenBank/DDBJ whole genome shotgun (WGS) entry which is preliminary data.</text>
</comment>